<sequence>ATSPPTTKLPQTTTSPPETTKPPSTTASPDTTTSSVQPTGINRTYIDIVFTLIASSEFSNETYALMETTAKQFIEEYEYVNYYVIAYVDGVLKVVNLSFGANESNAAARRARRAVGASEPLITVLEEALVVFQNNSLGESNNRKALVVMTDISSSADKNSLEKAVRPIEESGILVISVPIGAVDRKELLVISPNPLDVISVDRSILPLTLAQRIGERIIRKIPEIDVGFAISVSSVESTVIYDVMVQASSTINERYRDFRVRFNIIVYGTKKTTRLSEFFNTLLSQKDLITSVRNLANVSSLPLQEKLREAENLFRSTGRPFARRVFVPITDARNGSEIITGSNILRSHGIVFLSLNKNVDQLSSVTISHVDNLGTPSPTTDRRVVIAEEIIYQALRANWSPWGPWSACSETRGNGTRSRTRLCINPAPPQGGAPCKGDANNIEACLVRQCPELDVTFALSATSVQSQKTFVLMRGTIISIINRYGIDRIHYSAIVFGSGIPTTSFDFASNIPDQDELIRKVIRLRKRNGRPDLEQALEEAKRIFELREVRPNARRILVVIMDDATVSSREELNNVVHSLVKNSVFIVGVGIGSSVNATDLLIITRQEQHILIVKTNKVDDELAEEIMRVIDPRVAPAGFSLWGKWSECSKTCSSLNQTGTQRRNRTCINPLDPWIVLQRSLAKQEKESGIKAFLSDTVQVLDLVVEIALGKKRKGITHNFLVEDEESERWVFVPTELTSGQNRGHENEVQEVVVEIGEEAGKPTGVIQFGIVADQSMENEVTADSVHPEPPLYSEEVAQVNSNASTLKMENPEPRYANLNVVRKKPKNDQRAKFFCCCFSLSISSPEWLSDPFENSTDNDSVNSFRCLDDFAIVDYEMFEGRRGSDQSADTVPDGYTRMQETNREFVNMNNAVDTNESPATQNDSNQFGENEEPVAESGDQSMEVLEEWFNPTGKDAQPTQSSDRIDPVYSEVGTQILTAEPINTEVESHSIYSVVGSKISS</sequence>
<dbReference type="Pfam" id="PF00092">
    <property type="entry name" value="VWA"/>
    <property type="match status" value="2"/>
</dbReference>
<feature type="compositionally biased region" description="Polar residues" evidence="6">
    <location>
        <begin position="915"/>
        <end position="930"/>
    </location>
</feature>
<dbReference type="PROSITE" id="PS50234">
    <property type="entry name" value="VWFA"/>
    <property type="match status" value="2"/>
</dbReference>
<feature type="region of interest" description="Disordered" evidence="6">
    <location>
        <begin position="915"/>
        <end position="942"/>
    </location>
</feature>
<evidence type="ECO:0000313" key="9">
    <source>
        <dbReference type="Proteomes" id="UP001159405"/>
    </source>
</evidence>
<dbReference type="InterPro" id="IPR002035">
    <property type="entry name" value="VWF_A"/>
</dbReference>
<dbReference type="PROSITE" id="PS50092">
    <property type="entry name" value="TSP1"/>
    <property type="match status" value="2"/>
</dbReference>
<evidence type="ECO:0000256" key="3">
    <source>
        <dbReference type="ARBA" id="ARBA00022729"/>
    </source>
</evidence>
<keyword evidence="9" id="KW-1185">Reference proteome</keyword>
<accession>A0ABN8NBE6</accession>
<reference evidence="8 9" key="1">
    <citation type="submission" date="2022-05" db="EMBL/GenBank/DDBJ databases">
        <authorList>
            <consortium name="Genoscope - CEA"/>
            <person name="William W."/>
        </authorList>
    </citation>
    <scope>NUCLEOTIDE SEQUENCE [LARGE SCALE GENOMIC DNA]</scope>
</reference>
<keyword evidence="3" id="KW-0732">Signal</keyword>
<feature type="domain" description="VWFA" evidence="7">
    <location>
        <begin position="47"/>
        <end position="222"/>
    </location>
</feature>
<name>A0ABN8NBE6_9CNID</name>
<dbReference type="SMART" id="SM00327">
    <property type="entry name" value="VWA"/>
    <property type="match status" value="2"/>
</dbReference>
<keyword evidence="5" id="KW-1015">Disulfide bond</keyword>
<evidence type="ECO:0000259" key="7">
    <source>
        <dbReference type="PROSITE" id="PS50234"/>
    </source>
</evidence>
<feature type="region of interest" description="Disordered" evidence="6">
    <location>
        <begin position="1"/>
        <end position="38"/>
    </location>
</feature>
<dbReference type="SUPFAM" id="SSF53300">
    <property type="entry name" value="vWA-like"/>
    <property type="match status" value="3"/>
</dbReference>
<dbReference type="PANTHER" id="PTHR22906:SF43">
    <property type="entry name" value="PROPERDIN"/>
    <property type="match status" value="1"/>
</dbReference>
<feature type="compositionally biased region" description="Polar residues" evidence="6">
    <location>
        <begin position="1"/>
        <end position="11"/>
    </location>
</feature>
<keyword evidence="4" id="KW-0677">Repeat</keyword>
<gene>
    <name evidence="8" type="ORF">PLOB_00009777</name>
</gene>
<dbReference type="InterPro" id="IPR052065">
    <property type="entry name" value="Compl_asym_regulator"/>
</dbReference>
<dbReference type="Proteomes" id="UP001159405">
    <property type="component" value="Unassembled WGS sequence"/>
</dbReference>
<dbReference type="SMART" id="SM00209">
    <property type="entry name" value="TSP1"/>
    <property type="match status" value="2"/>
</dbReference>
<protein>
    <recommendedName>
        <fullName evidence="7">VWFA domain-containing protein</fullName>
    </recommendedName>
</protein>
<comment type="subcellular location">
    <subcellularLocation>
        <location evidence="1">Secreted</location>
    </subcellularLocation>
</comment>
<evidence type="ECO:0000256" key="2">
    <source>
        <dbReference type="ARBA" id="ARBA00022525"/>
    </source>
</evidence>
<evidence type="ECO:0000313" key="8">
    <source>
        <dbReference type="EMBL" id="CAH3047169.1"/>
    </source>
</evidence>
<feature type="domain" description="VWFA" evidence="7">
    <location>
        <begin position="455"/>
        <end position="631"/>
    </location>
</feature>
<dbReference type="PRINTS" id="PR01705">
    <property type="entry name" value="TSP1REPEAT"/>
</dbReference>
<evidence type="ECO:0000256" key="1">
    <source>
        <dbReference type="ARBA" id="ARBA00004613"/>
    </source>
</evidence>
<keyword evidence="2" id="KW-0964">Secreted</keyword>
<proteinExistence type="predicted"/>
<comment type="caution">
    <text evidence="8">The sequence shown here is derived from an EMBL/GenBank/DDBJ whole genome shotgun (WGS) entry which is preliminary data.</text>
</comment>
<evidence type="ECO:0000256" key="5">
    <source>
        <dbReference type="ARBA" id="ARBA00023157"/>
    </source>
</evidence>
<dbReference type="InterPro" id="IPR036383">
    <property type="entry name" value="TSP1_rpt_sf"/>
</dbReference>
<evidence type="ECO:0000256" key="4">
    <source>
        <dbReference type="ARBA" id="ARBA00022737"/>
    </source>
</evidence>
<dbReference type="Gene3D" id="3.40.50.410">
    <property type="entry name" value="von Willebrand factor, type A domain"/>
    <property type="match status" value="3"/>
</dbReference>
<dbReference type="SUPFAM" id="SSF82895">
    <property type="entry name" value="TSP-1 type 1 repeat"/>
    <property type="match status" value="2"/>
</dbReference>
<dbReference type="PANTHER" id="PTHR22906">
    <property type="entry name" value="PROPERDIN"/>
    <property type="match status" value="1"/>
</dbReference>
<evidence type="ECO:0000256" key="6">
    <source>
        <dbReference type="SAM" id="MobiDB-lite"/>
    </source>
</evidence>
<organism evidence="8 9">
    <name type="scientific">Porites lobata</name>
    <dbReference type="NCBI Taxonomy" id="104759"/>
    <lineage>
        <taxon>Eukaryota</taxon>
        <taxon>Metazoa</taxon>
        <taxon>Cnidaria</taxon>
        <taxon>Anthozoa</taxon>
        <taxon>Hexacorallia</taxon>
        <taxon>Scleractinia</taxon>
        <taxon>Fungiina</taxon>
        <taxon>Poritidae</taxon>
        <taxon>Porites</taxon>
    </lineage>
</organism>
<feature type="non-terminal residue" evidence="8">
    <location>
        <position position="1"/>
    </location>
</feature>
<dbReference type="Pfam" id="PF00090">
    <property type="entry name" value="TSP_1"/>
    <property type="match status" value="2"/>
</dbReference>
<dbReference type="EMBL" id="CALNXK010000015">
    <property type="protein sequence ID" value="CAH3047169.1"/>
    <property type="molecule type" value="Genomic_DNA"/>
</dbReference>
<dbReference type="InterPro" id="IPR000884">
    <property type="entry name" value="TSP1_rpt"/>
</dbReference>
<dbReference type="InterPro" id="IPR036465">
    <property type="entry name" value="vWFA_dom_sf"/>
</dbReference>
<feature type="compositionally biased region" description="Low complexity" evidence="6">
    <location>
        <begin position="12"/>
        <end position="35"/>
    </location>
</feature>
<dbReference type="Gene3D" id="2.20.100.10">
    <property type="entry name" value="Thrombospondin type-1 (TSP1) repeat"/>
    <property type="match status" value="2"/>
</dbReference>